<proteinExistence type="predicted"/>
<reference evidence="2" key="1">
    <citation type="journal article" date="2024" name="Gigascience">
        <title>Chromosome-level genome of the poultry shaft louse Menopon gallinae provides insight into the host-switching and adaptive evolution of parasitic lice.</title>
        <authorList>
            <person name="Xu Y."/>
            <person name="Ma L."/>
            <person name="Liu S."/>
            <person name="Liang Y."/>
            <person name="Liu Q."/>
            <person name="He Z."/>
            <person name="Tian L."/>
            <person name="Duan Y."/>
            <person name="Cai W."/>
            <person name="Li H."/>
            <person name="Song F."/>
        </authorList>
    </citation>
    <scope>NUCLEOTIDE SEQUENCE</scope>
    <source>
        <strain evidence="2">Cailab_2023a</strain>
    </source>
</reference>
<gene>
    <name evidence="2" type="ORF">PYX00_006908</name>
</gene>
<feature type="region of interest" description="Disordered" evidence="1">
    <location>
        <begin position="294"/>
        <end position="319"/>
    </location>
</feature>
<sequence length="345" mass="38782">MREPPGKKKRISFQAELEKEEDMNRLTRKELCETLLHGTHGVLRVGTCSNNTKGTFVALLKAAAKAFRVDQPRVRNSKTGGLVMEVVWEGKEKKAEELSRSHHAILGNKAVRISRCPKKVAELKVMHLDESVQKEELTARVAEAAEYSIMDAKIQLTQAKSLRCYRSLQEGHVGAKCPTGPTEIKYLRGSGTGHGGQLSARPSLRSNLATCTRRKGTSLEDLTLVNVAARDAIASWEVLEELESLSDHAYVKYETNPQSNDGTDCRCLQRGNEEKQSDPWDEENLLLHGRGLKERGGQEVEEKIRESAKEHKSGKERARKELVKITNPWGRLYKILTKKMRPAHR</sequence>
<evidence type="ECO:0000256" key="1">
    <source>
        <dbReference type="SAM" id="MobiDB-lite"/>
    </source>
</evidence>
<name>A0AAW2HHS7_9NEOP</name>
<dbReference type="AlphaFoldDB" id="A0AAW2HHS7"/>
<comment type="caution">
    <text evidence="2">The sequence shown here is derived from an EMBL/GenBank/DDBJ whole genome shotgun (WGS) entry which is preliminary data.</text>
</comment>
<organism evidence="2">
    <name type="scientific">Menopon gallinae</name>
    <name type="common">poultry shaft louse</name>
    <dbReference type="NCBI Taxonomy" id="328185"/>
    <lineage>
        <taxon>Eukaryota</taxon>
        <taxon>Metazoa</taxon>
        <taxon>Ecdysozoa</taxon>
        <taxon>Arthropoda</taxon>
        <taxon>Hexapoda</taxon>
        <taxon>Insecta</taxon>
        <taxon>Pterygota</taxon>
        <taxon>Neoptera</taxon>
        <taxon>Paraneoptera</taxon>
        <taxon>Psocodea</taxon>
        <taxon>Troctomorpha</taxon>
        <taxon>Phthiraptera</taxon>
        <taxon>Amblycera</taxon>
        <taxon>Menoponidae</taxon>
        <taxon>Menopon</taxon>
    </lineage>
</organism>
<evidence type="ECO:0000313" key="2">
    <source>
        <dbReference type="EMBL" id="KAL0269073.1"/>
    </source>
</evidence>
<protein>
    <submittedName>
        <fullName evidence="2">Uncharacterized protein</fullName>
    </submittedName>
</protein>
<dbReference type="EMBL" id="JARGDH010000004">
    <property type="protein sequence ID" value="KAL0269073.1"/>
    <property type="molecule type" value="Genomic_DNA"/>
</dbReference>
<accession>A0AAW2HHS7</accession>